<dbReference type="KEGG" id="nba:CUN60_06055"/>
<proteinExistence type="predicted"/>
<gene>
    <name evidence="1" type="ORF">CUN60_06055</name>
</gene>
<sequence>MGLSTFLTACNSGGGTNSTATSLDTKAVTPVAESSPPTSGTQTSALKVAPINANVIYLSAADDLHKTGLKGGASSMTGLHSNLSTKMLSSESSIQNTVGWVSSTNSLAPQSCWNYTFYLSTSSSQASGSASLSASQLLTQSGLTYSTKEAVSVIDSLGDSASASYSMSSLFGKENQGLTLGVDSSLYVMGNVQVTGLNSIGQNLLQNQPNQFYTQCGDKVVQSLPLTLGIKYMQTYSFESEGYNVATSAMLSTHQSSGSAFEQTAVDLSTSLYFSMGQTWMAGSITNNTIVNGNLIEADVLTNAAPYLSSCIESVGNTALASCSTGVSMLAQAAQQSYNAAVGAVNENNWQAWFNLDYGRFANKATFISTDNELKIIAPNAANILNYSKFGTYQNAIIRNVNVLRDLATANDYFHIIGSGLSHLPQDFIAGLTPYAANPGLLSQNYSGAVVAPLNALSDKVNKCINATNDADIDTQCSQLDEHETVTHIFDAYYNLTTPITNLKSALNLTLRAFVYKDIVKTTSKYVPSEIGSFIVYLPANIDANNNLSPYTLVTIPRTLGTGTNPVYAAAYQLRSPNPNQIFWDDLSSMTDDRNSAALYSQASSGALGELYGYNETLIPTQWRWLSAISDSVTAAGVGTQNCSPFGVASSGCMYTVNTYFDPAVLANNTPLTLIQQKITDTYDPALEASGNLIYSSNEFATLYPWE</sequence>
<name>A0A2I7N5Z0_9NEIS</name>
<evidence type="ECO:0000313" key="2">
    <source>
        <dbReference type="Proteomes" id="UP000236655"/>
    </source>
</evidence>
<dbReference type="Proteomes" id="UP000236655">
    <property type="component" value="Chromosome"/>
</dbReference>
<keyword evidence="2" id="KW-1185">Reference proteome</keyword>
<evidence type="ECO:0000313" key="1">
    <source>
        <dbReference type="EMBL" id="AUR51876.1"/>
    </source>
</evidence>
<dbReference type="AlphaFoldDB" id="A0A2I7N5Z0"/>
<organism evidence="1 2">
    <name type="scientific">Aquella oligotrophica</name>
    <dbReference type="NCBI Taxonomy" id="2067065"/>
    <lineage>
        <taxon>Bacteria</taxon>
        <taxon>Pseudomonadati</taxon>
        <taxon>Pseudomonadota</taxon>
        <taxon>Betaproteobacteria</taxon>
        <taxon>Neisseriales</taxon>
        <taxon>Neisseriaceae</taxon>
        <taxon>Aquella</taxon>
    </lineage>
</organism>
<dbReference type="EMBL" id="CP024847">
    <property type="protein sequence ID" value="AUR51876.1"/>
    <property type="molecule type" value="Genomic_DNA"/>
</dbReference>
<accession>A0A2I7N5Z0</accession>
<protein>
    <submittedName>
        <fullName evidence="1">Uncharacterized protein</fullName>
    </submittedName>
</protein>
<reference evidence="2" key="1">
    <citation type="submission" date="2017-11" db="EMBL/GenBank/DDBJ databases">
        <authorList>
            <person name="Chan K.G."/>
            <person name="Lee L.S."/>
        </authorList>
    </citation>
    <scope>NUCLEOTIDE SEQUENCE [LARGE SCALE GENOMIC DNA]</scope>
    <source>
        <strain evidence="2">DSM 100970</strain>
    </source>
</reference>